<evidence type="ECO:0000313" key="2">
    <source>
        <dbReference type="Proteomes" id="UP000652761"/>
    </source>
</evidence>
<keyword evidence="2" id="KW-1185">Reference proteome</keyword>
<protein>
    <submittedName>
        <fullName evidence="1">Uncharacterized protein</fullName>
    </submittedName>
</protein>
<accession>A0A843XHJ9</accession>
<comment type="caution">
    <text evidence="1">The sequence shown here is derived from an EMBL/GenBank/DDBJ whole genome shotgun (WGS) entry which is preliminary data.</text>
</comment>
<reference evidence="1" key="1">
    <citation type="submission" date="2017-07" db="EMBL/GenBank/DDBJ databases">
        <title>Taro Niue Genome Assembly and Annotation.</title>
        <authorList>
            <person name="Atibalentja N."/>
            <person name="Keating K."/>
            <person name="Fields C.J."/>
        </authorList>
    </citation>
    <scope>NUCLEOTIDE SEQUENCE</scope>
    <source>
        <strain evidence="1">Niue_2</strain>
        <tissue evidence="1">Leaf</tissue>
    </source>
</reference>
<proteinExistence type="predicted"/>
<dbReference type="EMBL" id="NMUH01008397">
    <property type="protein sequence ID" value="MQM18722.1"/>
    <property type="molecule type" value="Genomic_DNA"/>
</dbReference>
<gene>
    <name evidence="1" type="ORF">Taro_051717</name>
</gene>
<dbReference type="AlphaFoldDB" id="A0A843XHJ9"/>
<organism evidence="1 2">
    <name type="scientific">Colocasia esculenta</name>
    <name type="common">Wild taro</name>
    <name type="synonym">Arum esculentum</name>
    <dbReference type="NCBI Taxonomy" id="4460"/>
    <lineage>
        <taxon>Eukaryota</taxon>
        <taxon>Viridiplantae</taxon>
        <taxon>Streptophyta</taxon>
        <taxon>Embryophyta</taxon>
        <taxon>Tracheophyta</taxon>
        <taxon>Spermatophyta</taxon>
        <taxon>Magnoliopsida</taxon>
        <taxon>Liliopsida</taxon>
        <taxon>Araceae</taxon>
        <taxon>Aroideae</taxon>
        <taxon>Colocasieae</taxon>
        <taxon>Colocasia</taxon>
    </lineage>
</organism>
<dbReference type="Proteomes" id="UP000652761">
    <property type="component" value="Unassembled WGS sequence"/>
</dbReference>
<evidence type="ECO:0000313" key="1">
    <source>
        <dbReference type="EMBL" id="MQM18722.1"/>
    </source>
</evidence>
<name>A0A843XHJ9_COLES</name>
<sequence length="157" mass="16353">MWLPDLAVCPGSRVVLFVDPRPCGGLRVSAALAGEGLGLVITGVLSDGFAEAAVAPCVVNSSESECCELLYLIIRIQYISHETISSNPSGSSDPWVATQTSGSLAGVREVGSLHFSSKSSSWKDRRQKAIGDTWRIIFVSGGGPSAIVGSAVQLACE</sequence>